<evidence type="ECO:0000259" key="2">
    <source>
        <dbReference type="PROSITE" id="PS50888"/>
    </source>
</evidence>
<dbReference type="GO" id="GO:0046983">
    <property type="term" value="F:protein dimerization activity"/>
    <property type="evidence" value="ECO:0007669"/>
    <property type="project" value="InterPro"/>
</dbReference>
<dbReference type="EMBL" id="JARJCW010000030">
    <property type="protein sequence ID" value="KAJ7209695.1"/>
    <property type="molecule type" value="Genomic_DNA"/>
</dbReference>
<comment type="caution">
    <text evidence="3">The sequence shown here is derived from an EMBL/GenBank/DDBJ whole genome shotgun (WGS) entry which is preliminary data.</text>
</comment>
<organism evidence="3 4">
    <name type="scientific">Mycena pura</name>
    <dbReference type="NCBI Taxonomy" id="153505"/>
    <lineage>
        <taxon>Eukaryota</taxon>
        <taxon>Fungi</taxon>
        <taxon>Dikarya</taxon>
        <taxon>Basidiomycota</taxon>
        <taxon>Agaricomycotina</taxon>
        <taxon>Agaricomycetes</taxon>
        <taxon>Agaricomycetidae</taxon>
        <taxon>Agaricales</taxon>
        <taxon>Marasmiineae</taxon>
        <taxon>Mycenaceae</taxon>
        <taxon>Mycena</taxon>
    </lineage>
</organism>
<dbReference type="PROSITE" id="PS50888">
    <property type="entry name" value="BHLH"/>
    <property type="match status" value="1"/>
</dbReference>
<accession>A0AAD6VHD6</accession>
<dbReference type="SMART" id="SM00353">
    <property type="entry name" value="HLH"/>
    <property type="match status" value="1"/>
</dbReference>
<dbReference type="Proteomes" id="UP001219525">
    <property type="component" value="Unassembled WGS sequence"/>
</dbReference>
<name>A0AAD6VHD6_9AGAR</name>
<dbReference type="PANTHER" id="PTHR46266">
    <property type="entry name" value="TRANSCRIPTION FACTOR TT8"/>
    <property type="match status" value="1"/>
</dbReference>
<gene>
    <name evidence="3" type="ORF">GGX14DRAFT_452703</name>
</gene>
<dbReference type="InterPro" id="IPR036638">
    <property type="entry name" value="HLH_DNA-bd_sf"/>
</dbReference>
<feature type="region of interest" description="Disordered" evidence="1">
    <location>
        <begin position="108"/>
        <end position="151"/>
    </location>
</feature>
<feature type="compositionally biased region" description="Acidic residues" evidence="1">
    <location>
        <begin position="122"/>
        <end position="133"/>
    </location>
</feature>
<dbReference type="InterPro" id="IPR011598">
    <property type="entry name" value="bHLH_dom"/>
</dbReference>
<feature type="domain" description="BHLH" evidence="2">
    <location>
        <begin position="82"/>
        <end position="168"/>
    </location>
</feature>
<reference evidence="3" key="1">
    <citation type="submission" date="2023-03" db="EMBL/GenBank/DDBJ databases">
        <title>Massive genome expansion in bonnet fungi (Mycena s.s.) driven by repeated elements and novel gene families across ecological guilds.</title>
        <authorList>
            <consortium name="Lawrence Berkeley National Laboratory"/>
            <person name="Harder C.B."/>
            <person name="Miyauchi S."/>
            <person name="Viragh M."/>
            <person name="Kuo A."/>
            <person name="Thoen E."/>
            <person name="Andreopoulos B."/>
            <person name="Lu D."/>
            <person name="Skrede I."/>
            <person name="Drula E."/>
            <person name="Henrissat B."/>
            <person name="Morin E."/>
            <person name="Kohler A."/>
            <person name="Barry K."/>
            <person name="LaButti K."/>
            <person name="Morin E."/>
            <person name="Salamov A."/>
            <person name="Lipzen A."/>
            <person name="Mereny Z."/>
            <person name="Hegedus B."/>
            <person name="Baldrian P."/>
            <person name="Stursova M."/>
            <person name="Weitz H."/>
            <person name="Taylor A."/>
            <person name="Grigoriev I.V."/>
            <person name="Nagy L.G."/>
            <person name="Martin F."/>
            <person name="Kauserud H."/>
        </authorList>
    </citation>
    <scope>NUCLEOTIDE SEQUENCE</scope>
    <source>
        <strain evidence="3">9144</strain>
    </source>
</reference>
<dbReference type="SUPFAM" id="SSF47459">
    <property type="entry name" value="HLH, helix-loop-helix DNA-binding domain"/>
    <property type="match status" value="1"/>
</dbReference>
<proteinExistence type="predicted"/>
<protein>
    <recommendedName>
        <fullName evidence="2">BHLH domain-containing protein</fullName>
    </recommendedName>
</protein>
<dbReference type="AlphaFoldDB" id="A0AAD6VHD6"/>
<dbReference type="Pfam" id="PF00010">
    <property type="entry name" value="HLH"/>
    <property type="match status" value="1"/>
</dbReference>
<sequence>MTGKSGVHAASCSPPRSAKQAARRRSPSVSSSASEYTPEPRRIVPLSPKLSKTAAVEPAPPQPGTKRGRKPAAMSRTARETQRKLNHSIIEKARRTKINDALSTLKQLVPPNYGQQPAVAPLDEDGDAQDGEYDCGTKPQKKSGKREDKEKEFKLEILIRTVAFMQDLIQRVAVLEAGAPASCANCGGVGKNALKRKRSGEEVPTDNEAIPPALKRHEAKPASAPTAPIPSPSVTTAATASPALAMGYTGAPLPPISAWLSEMEPILSVPSRTTPAGRATPDADCTSYLPSPPASTHVAPVRPPAQLLPVLSLGPGAAPASGPSSSLHALLAARTPEDERAASLLLEISASSPTTGFCDVLGSASKASTSASAAQRQVQTPALLLGLAGKR</sequence>
<keyword evidence="4" id="KW-1185">Reference proteome</keyword>
<feature type="region of interest" description="Disordered" evidence="1">
    <location>
        <begin position="1"/>
        <end position="92"/>
    </location>
</feature>
<feature type="compositionally biased region" description="Basic and acidic residues" evidence="1">
    <location>
        <begin position="77"/>
        <end position="92"/>
    </location>
</feature>
<evidence type="ECO:0000256" key="1">
    <source>
        <dbReference type="SAM" id="MobiDB-lite"/>
    </source>
</evidence>
<evidence type="ECO:0000313" key="4">
    <source>
        <dbReference type="Proteomes" id="UP001219525"/>
    </source>
</evidence>
<dbReference type="PANTHER" id="PTHR46266:SF4">
    <property type="entry name" value="TRANSCRIPTION FACTOR TT8"/>
    <property type="match status" value="1"/>
</dbReference>
<evidence type="ECO:0000313" key="3">
    <source>
        <dbReference type="EMBL" id="KAJ7209695.1"/>
    </source>
</evidence>
<dbReference type="Gene3D" id="4.10.280.10">
    <property type="entry name" value="Helix-loop-helix DNA-binding domain"/>
    <property type="match status" value="1"/>
</dbReference>
<feature type="region of interest" description="Disordered" evidence="1">
    <location>
        <begin position="190"/>
        <end position="211"/>
    </location>
</feature>